<comment type="caution">
    <text evidence="2">The sequence shown here is derived from an EMBL/GenBank/DDBJ whole genome shotgun (WGS) entry which is preliminary data.</text>
</comment>
<keyword evidence="2" id="KW-0378">Hydrolase</keyword>
<proteinExistence type="predicted"/>
<evidence type="ECO:0000256" key="1">
    <source>
        <dbReference type="SAM" id="Coils"/>
    </source>
</evidence>
<dbReference type="GO" id="GO:0008233">
    <property type="term" value="F:peptidase activity"/>
    <property type="evidence" value="ECO:0007669"/>
    <property type="project" value="UniProtKB-KW"/>
</dbReference>
<evidence type="ECO:0000313" key="2">
    <source>
        <dbReference type="EMBL" id="MFC3885671.1"/>
    </source>
</evidence>
<keyword evidence="3" id="KW-1185">Reference proteome</keyword>
<keyword evidence="1" id="KW-0175">Coiled coil</keyword>
<keyword evidence="2" id="KW-0645">Protease</keyword>
<dbReference type="EMBL" id="JBHRZT010000072">
    <property type="protein sequence ID" value="MFC3885671.1"/>
    <property type="molecule type" value="Genomic_DNA"/>
</dbReference>
<reference evidence="3" key="1">
    <citation type="journal article" date="2019" name="Int. J. Syst. Evol. Microbiol.">
        <title>The Global Catalogue of Microorganisms (GCM) 10K type strain sequencing project: providing services to taxonomists for standard genome sequencing and annotation.</title>
        <authorList>
            <consortium name="The Broad Institute Genomics Platform"/>
            <consortium name="The Broad Institute Genome Sequencing Center for Infectious Disease"/>
            <person name="Wu L."/>
            <person name="Ma J."/>
        </authorList>
    </citation>
    <scope>NUCLEOTIDE SEQUENCE [LARGE SCALE GENOMIC DNA]</scope>
    <source>
        <strain evidence="3">CCUG 61889</strain>
    </source>
</reference>
<protein>
    <submittedName>
        <fullName evidence="2">Serine protease</fullName>
    </submittedName>
</protein>
<dbReference type="GO" id="GO:0006508">
    <property type="term" value="P:proteolysis"/>
    <property type="evidence" value="ECO:0007669"/>
    <property type="project" value="UniProtKB-KW"/>
</dbReference>
<sequence>MNRVIQIKEEMKQLETQLEQLKKELNLLQTNCDHEFKTNNYIQECTKCHLIESLNW</sequence>
<feature type="coiled-coil region" evidence="1">
    <location>
        <begin position="4"/>
        <end position="38"/>
    </location>
</feature>
<gene>
    <name evidence="2" type="ORF">ACFOU2_20215</name>
</gene>
<name>A0ABV8B5U3_9BACI</name>
<dbReference type="RefSeq" id="WP_377918067.1">
    <property type="nucleotide sequence ID" value="NZ_JBHRZT010000072.1"/>
</dbReference>
<accession>A0ABV8B5U3</accession>
<dbReference type="Proteomes" id="UP001595752">
    <property type="component" value="Unassembled WGS sequence"/>
</dbReference>
<evidence type="ECO:0000313" key="3">
    <source>
        <dbReference type="Proteomes" id="UP001595752"/>
    </source>
</evidence>
<organism evidence="2 3">
    <name type="scientific">Bacillus songklensis</name>
    <dbReference type="NCBI Taxonomy" id="1069116"/>
    <lineage>
        <taxon>Bacteria</taxon>
        <taxon>Bacillati</taxon>
        <taxon>Bacillota</taxon>
        <taxon>Bacilli</taxon>
        <taxon>Bacillales</taxon>
        <taxon>Bacillaceae</taxon>
        <taxon>Bacillus</taxon>
    </lineage>
</organism>